<evidence type="ECO:0000313" key="2">
    <source>
        <dbReference type="Proteomes" id="UP001230426"/>
    </source>
</evidence>
<protein>
    <recommendedName>
        <fullName evidence="3">Peptidase MA-like domain-containing protein</fullName>
    </recommendedName>
</protein>
<dbReference type="RefSeq" id="WP_306858234.1">
    <property type="nucleotide sequence ID" value="NZ_JAUSRB010000001.1"/>
</dbReference>
<proteinExistence type="predicted"/>
<comment type="caution">
    <text evidence="1">The sequence shown here is derived from an EMBL/GenBank/DDBJ whole genome shotgun (WGS) entry which is preliminary data.</text>
</comment>
<organism evidence="1 2">
    <name type="scientific">Streptosporangium brasiliense</name>
    <dbReference type="NCBI Taxonomy" id="47480"/>
    <lineage>
        <taxon>Bacteria</taxon>
        <taxon>Bacillati</taxon>
        <taxon>Actinomycetota</taxon>
        <taxon>Actinomycetes</taxon>
        <taxon>Streptosporangiales</taxon>
        <taxon>Streptosporangiaceae</taxon>
        <taxon>Streptosporangium</taxon>
    </lineage>
</organism>
<accession>A0ABT9QZ20</accession>
<sequence>MVLTVGAGAVVGLVLNSDKRRDPFEEEAVAADPNSVVVTKKDLQALLRGHTEALNAGDLKAYTAIFESKTAGLIQQQTRVFNNLRKLPLTQMSYQTLQQQGRTQDSFGRGVTFTLDVAFVHQFEGVDLRPVSEWYRWTITKSGVDAPLRVTKVGGAPAPLGESKTVYYPGPWDIWPSVAVVKTERAIVLAHPSMAAQAERIAPIAERAAVNDLNFVAENGQRGEAVPKGFVVALAKGKGQLGNLFRQTKATEAGVSIPMPTWSGSPTGVKIGASRVVMDVTSPFFDTSEGIAEIFRHEFAHSAMASLDSGKFDLLGLDNWVVEGFAEYVANRGSAISANIRYDEGRAYLAGQLPEPFRGRIPDNISWDVQGMTGVNYLMGHLAMRLIEERYGERKLVDFVAAHYRGDESAAALQKVLGVGEAQFQRQWAGYVRAQLG</sequence>
<name>A0ABT9QZ20_9ACTN</name>
<gene>
    <name evidence="1" type="ORF">J2S55_001489</name>
</gene>
<evidence type="ECO:0008006" key="3">
    <source>
        <dbReference type="Google" id="ProtNLM"/>
    </source>
</evidence>
<dbReference type="EMBL" id="JAUSRB010000001">
    <property type="protein sequence ID" value="MDP9862230.1"/>
    <property type="molecule type" value="Genomic_DNA"/>
</dbReference>
<keyword evidence="2" id="KW-1185">Reference proteome</keyword>
<dbReference type="Proteomes" id="UP001230426">
    <property type="component" value="Unassembled WGS sequence"/>
</dbReference>
<evidence type="ECO:0000313" key="1">
    <source>
        <dbReference type="EMBL" id="MDP9862230.1"/>
    </source>
</evidence>
<reference evidence="1 2" key="1">
    <citation type="submission" date="2023-07" db="EMBL/GenBank/DDBJ databases">
        <title>Sequencing the genomes of 1000 actinobacteria strains.</title>
        <authorList>
            <person name="Klenk H.-P."/>
        </authorList>
    </citation>
    <scope>NUCLEOTIDE SEQUENCE [LARGE SCALE GENOMIC DNA]</scope>
    <source>
        <strain evidence="1 2">DSM 44109</strain>
    </source>
</reference>